<keyword evidence="2" id="KW-1185">Reference proteome</keyword>
<reference evidence="1 2" key="1">
    <citation type="submission" date="2022-11" db="EMBL/GenBank/DDBJ databases">
        <title>Minimal conservation of predation-associated metabolite biosynthetic gene clusters underscores biosynthetic potential of Myxococcota including descriptions for ten novel species: Archangium lansinium sp. nov., Myxococcus landrumus sp. nov., Nannocystis bai.</title>
        <authorList>
            <person name="Ahearne A."/>
            <person name="Stevens C."/>
            <person name="Dowd S."/>
        </authorList>
    </citation>
    <scope>NUCLEOTIDE SEQUENCE [LARGE SCALE GENOMIC DNA]</scope>
    <source>
        <strain evidence="1 2">BB15-2</strain>
    </source>
</reference>
<comment type="caution">
    <text evidence="1">The sequence shown here is derived from an EMBL/GenBank/DDBJ whole genome shotgun (WGS) entry which is preliminary data.</text>
</comment>
<organism evidence="1 2">
    <name type="scientific">Nannocystis bainbridge</name>
    <dbReference type="NCBI Taxonomy" id="2995303"/>
    <lineage>
        <taxon>Bacteria</taxon>
        <taxon>Pseudomonadati</taxon>
        <taxon>Myxococcota</taxon>
        <taxon>Polyangia</taxon>
        <taxon>Nannocystales</taxon>
        <taxon>Nannocystaceae</taxon>
        <taxon>Nannocystis</taxon>
    </lineage>
</organism>
<dbReference type="CDD" id="cd09117">
    <property type="entry name" value="PLDc_Bfil_DEXD_like"/>
    <property type="match status" value="1"/>
</dbReference>
<protein>
    <submittedName>
        <fullName evidence="1">Phospholipase D family protein</fullName>
    </submittedName>
</protein>
<dbReference type="EMBL" id="JAQNDL010000003">
    <property type="protein sequence ID" value="MDC0721055.1"/>
    <property type="molecule type" value="Genomic_DNA"/>
</dbReference>
<dbReference type="RefSeq" id="WP_272089559.1">
    <property type="nucleotide sequence ID" value="NZ_JAQNDL010000003.1"/>
</dbReference>
<dbReference type="Proteomes" id="UP001221686">
    <property type="component" value="Unassembled WGS sequence"/>
</dbReference>
<name>A0ABT5E6L6_9BACT</name>
<evidence type="ECO:0000313" key="2">
    <source>
        <dbReference type="Proteomes" id="UP001221686"/>
    </source>
</evidence>
<gene>
    <name evidence="1" type="ORF">POL25_29380</name>
</gene>
<evidence type="ECO:0000313" key="1">
    <source>
        <dbReference type="EMBL" id="MDC0721055.1"/>
    </source>
</evidence>
<accession>A0ABT5E6L6</accession>
<sequence>MTKRSAPPRRTALECLESQEPCLGAVFCSYTFDPIFFESHVLRTILKLQSDPDEQLPDFLREGLKALQGVPVACFVDADARTPGQRLPYDLRLISARVFHPKLALLVHNDHANLLLGSGNLTRGGYGDNTELWFPRKLRYSDANDVAALRALLGFLGGVEALAGAPSPQLALVRTSLTARLATAPAQADARTFHVLHSLQAPLLPAFLELVPRDAEILQLGVLAPFFERDDQQAAELEQVQSLVSYILAARNSHKAELHLGFGWQGGPLGPPAIVPALEQRVGQLWVHRTPGDPPTIEYFIPLKCTAKTVRYLDHRLKERSWSREDADEAHAARQLYPAAPPVANGPARIVEALASQRELRTWLLPTLRFDDDRPVRRPLHAKLLTITTERRGVITTYVLVGSPNASGRALLHPPPHGNVELAMVFSAEGAWALPDLAPELIACPRDQLQLAEPVFPATGVNLGRWIADATYDPRARELRVVWADGIAAAPTSWRLLYVERQLAHGDTPPFGELRLGGFDLLAICCELTLEIAGVFYSVPIRVTDLGALPADPVEAQYGLAELIALLSRRIGRERLRHVATQAGPQGTSAVLETIFGEGFTPTDIFRTWKNLARDLREENITLAAFRHILAGPIGVRAVWQRMRDAIGGALTREVVWFYGAELLKTFSELELPADPDQPSKLAELAGFLNDLRADLGALAPDIQGRPWIGPILRFYQPLTAPSERHDPA</sequence>
<dbReference type="Gene3D" id="3.30.870.10">
    <property type="entry name" value="Endonuclease Chain A"/>
    <property type="match status" value="1"/>
</dbReference>
<proteinExistence type="predicted"/>